<accession>A0A1C6V0V6</accession>
<sequence length="92" mass="9998">MVDRWSWRGYRSCLRSIVHQSADWLERIGAAFAYCNVSTLVVWGPGVLHGQQLTGEFGGGPGGEAPLTPAELAAWSRLVNELRASGDCDEHA</sequence>
<gene>
    <name evidence="1" type="ORF">GA0070604_4170</name>
</gene>
<organism evidence="1 2">
    <name type="scientific">Micromonospora eburnea</name>
    <dbReference type="NCBI Taxonomy" id="227316"/>
    <lineage>
        <taxon>Bacteria</taxon>
        <taxon>Bacillati</taxon>
        <taxon>Actinomycetota</taxon>
        <taxon>Actinomycetes</taxon>
        <taxon>Micromonosporales</taxon>
        <taxon>Micromonosporaceae</taxon>
        <taxon>Micromonospora</taxon>
    </lineage>
</organism>
<reference evidence="2" key="1">
    <citation type="submission" date="2016-06" db="EMBL/GenBank/DDBJ databases">
        <authorList>
            <person name="Varghese N."/>
            <person name="Submissions Spin"/>
        </authorList>
    </citation>
    <scope>NUCLEOTIDE SEQUENCE [LARGE SCALE GENOMIC DNA]</scope>
    <source>
        <strain evidence="2">DSM 44814</strain>
    </source>
</reference>
<name>A0A1C6V0V6_9ACTN</name>
<dbReference type="Proteomes" id="UP000199696">
    <property type="component" value="Unassembled WGS sequence"/>
</dbReference>
<evidence type="ECO:0000313" key="1">
    <source>
        <dbReference type="EMBL" id="SCL59911.1"/>
    </source>
</evidence>
<protein>
    <submittedName>
        <fullName evidence="1">Uncharacterized protein</fullName>
    </submittedName>
</protein>
<dbReference type="RefSeq" id="WP_141721361.1">
    <property type="nucleotide sequence ID" value="NZ_JBHUNB010000034.1"/>
</dbReference>
<evidence type="ECO:0000313" key="2">
    <source>
        <dbReference type="Proteomes" id="UP000199696"/>
    </source>
</evidence>
<dbReference type="EMBL" id="FMHY01000002">
    <property type="protein sequence ID" value="SCL59911.1"/>
    <property type="molecule type" value="Genomic_DNA"/>
</dbReference>
<proteinExistence type="predicted"/>
<dbReference type="AlphaFoldDB" id="A0A1C6V0V6"/>
<keyword evidence="2" id="KW-1185">Reference proteome</keyword>